<dbReference type="InterPro" id="IPR036259">
    <property type="entry name" value="MFS_trans_sf"/>
</dbReference>
<name>A0AAN7MKE2_TRANT</name>
<keyword evidence="3" id="KW-1185">Reference proteome</keyword>
<gene>
    <name evidence="2" type="ORF">SAY86_029087</name>
</gene>
<dbReference type="AlphaFoldDB" id="A0AAN7MKE2"/>
<protein>
    <submittedName>
        <fullName evidence="2">Uncharacterized protein</fullName>
    </submittedName>
</protein>
<feature type="region of interest" description="Disordered" evidence="1">
    <location>
        <begin position="126"/>
        <end position="147"/>
    </location>
</feature>
<dbReference type="Gene3D" id="1.20.1250.20">
    <property type="entry name" value="MFS general substrate transporter like domains"/>
    <property type="match status" value="1"/>
</dbReference>
<comment type="caution">
    <text evidence="2">The sequence shown here is derived from an EMBL/GenBank/DDBJ whole genome shotgun (WGS) entry which is preliminary data.</text>
</comment>
<evidence type="ECO:0000313" key="3">
    <source>
        <dbReference type="Proteomes" id="UP001346149"/>
    </source>
</evidence>
<sequence>MSKVMQVEIEAEQHKIDRITAAQENSGDACSKGSSFGLFSSEFIRRHGLHLVGTATTWFPLDIAFYSQNLFQKDIFSAIGWIPAAKTMSALQEVFRIARAETLIALFSTVQGMLFTFLVPESKGKSLEEMSGENDEESGGHSGEAVY</sequence>
<evidence type="ECO:0000313" key="2">
    <source>
        <dbReference type="EMBL" id="KAK4796761.1"/>
    </source>
</evidence>
<proteinExistence type="predicted"/>
<accession>A0AAN7MKE2</accession>
<evidence type="ECO:0000256" key="1">
    <source>
        <dbReference type="SAM" id="MobiDB-lite"/>
    </source>
</evidence>
<organism evidence="2 3">
    <name type="scientific">Trapa natans</name>
    <name type="common">Water chestnut</name>
    <dbReference type="NCBI Taxonomy" id="22666"/>
    <lineage>
        <taxon>Eukaryota</taxon>
        <taxon>Viridiplantae</taxon>
        <taxon>Streptophyta</taxon>
        <taxon>Embryophyta</taxon>
        <taxon>Tracheophyta</taxon>
        <taxon>Spermatophyta</taxon>
        <taxon>Magnoliopsida</taxon>
        <taxon>eudicotyledons</taxon>
        <taxon>Gunneridae</taxon>
        <taxon>Pentapetalae</taxon>
        <taxon>rosids</taxon>
        <taxon>malvids</taxon>
        <taxon>Myrtales</taxon>
        <taxon>Lythraceae</taxon>
        <taxon>Trapa</taxon>
    </lineage>
</organism>
<reference evidence="2 3" key="1">
    <citation type="journal article" date="2023" name="Hortic Res">
        <title>Pangenome of water caltrop reveals structural variations and asymmetric subgenome divergence after allopolyploidization.</title>
        <authorList>
            <person name="Zhang X."/>
            <person name="Chen Y."/>
            <person name="Wang L."/>
            <person name="Yuan Y."/>
            <person name="Fang M."/>
            <person name="Shi L."/>
            <person name="Lu R."/>
            <person name="Comes H.P."/>
            <person name="Ma Y."/>
            <person name="Chen Y."/>
            <person name="Huang G."/>
            <person name="Zhou Y."/>
            <person name="Zheng Z."/>
            <person name="Qiu Y."/>
        </authorList>
    </citation>
    <scope>NUCLEOTIDE SEQUENCE [LARGE SCALE GENOMIC DNA]</scope>
    <source>
        <strain evidence="2">F231</strain>
    </source>
</reference>
<dbReference type="Proteomes" id="UP001346149">
    <property type="component" value="Unassembled WGS sequence"/>
</dbReference>
<dbReference type="EMBL" id="JAXQNO010000006">
    <property type="protein sequence ID" value="KAK4796761.1"/>
    <property type="molecule type" value="Genomic_DNA"/>
</dbReference>